<evidence type="ECO:0000313" key="2">
    <source>
        <dbReference type="EMBL" id="CAB5224892.1"/>
    </source>
</evidence>
<evidence type="ECO:0000313" key="1">
    <source>
        <dbReference type="EMBL" id="CAB4161178.1"/>
    </source>
</evidence>
<dbReference type="EMBL" id="LR796712">
    <property type="protein sequence ID" value="CAB4161178.1"/>
    <property type="molecule type" value="Genomic_DNA"/>
</dbReference>
<protein>
    <submittedName>
        <fullName evidence="2">Uncharacterized protein</fullName>
    </submittedName>
</protein>
<reference evidence="2" key="1">
    <citation type="submission" date="2020-05" db="EMBL/GenBank/DDBJ databases">
        <authorList>
            <person name="Chiriac C."/>
            <person name="Salcher M."/>
            <person name="Ghai R."/>
            <person name="Kavagutti S V."/>
        </authorList>
    </citation>
    <scope>NUCLEOTIDE SEQUENCE</scope>
</reference>
<organism evidence="2">
    <name type="scientific">uncultured Caudovirales phage</name>
    <dbReference type="NCBI Taxonomy" id="2100421"/>
    <lineage>
        <taxon>Viruses</taxon>
        <taxon>Duplodnaviria</taxon>
        <taxon>Heunggongvirae</taxon>
        <taxon>Uroviricota</taxon>
        <taxon>Caudoviricetes</taxon>
        <taxon>Peduoviridae</taxon>
        <taxon>Maltschvirus</taxon>
        <taxon>Maltschvirus maltsch</taxon>
    </lineage>
</organism>
<proteinExistence type="predicted"/>
<sequence length="57" mass="6857">MRKIKEYLVIPMYSVFRLNDAVNEKIKERFEPHCAIFAFLDQNNDAVYLKTVVKYED</sequence>
<gene>
    <name evidence="1" type="ORF">UFOVP733_32</name>
    <name evidence="2" type="ORF">UFOVP743_27</name>
</gene>
<accession>A0A6J7X315</accession>
<name>A0A6J7X315_9CAUD</name>
<dbReference type="EMBL" id="LR798336">
    <property type="protein sequence ID" value="CAB5224892.1"/>
    <property type="molecule type" value="Genomic_DNA"/>
</dbReference>